<dbReference type="Proteomes" id="UP001054252">
    <property type="component" value="Unassembled WGS sequence"/>
</dbReference>
<gene>
    <name evidence="1" type="ORF">SLEP1_g52918</name>
</gene>
<proteinExistence type="predicted"/>
<dbReference type="AlphaFoldDB" id="A0AAV5M7S8"/>
<name>A0AAV5M7S8_9ROSI</name>
<dbReference type="EMBL" id="BPVZ01000199">
    <property type="protein sequence ID" value="GKV45891.1"/>
    <property type="molecule type" value="Genomic_DNA"/>
</dbReference>
<comment type="caution">
    <text evidence="1">The sequence shown here is derived from an EMBL/GenBank/DDBJ whole genome shotgun (WGS) entry which is preliminary data.</text>
</comment>
<evidence type="ECO:0000313" key="2">
    <source>
        <dbReference type="Proteomes" id="UP001054252"/>
    </source>
</evidence>
<protein>
    <submittedName>
        <fullName evidence="1">Uncharacterized protein</fullName>
    </submittedName>
</protein>
<evidence type="ECO:0000313" key="1">
    <source>
        <dbReference type="EMBL" id="GKV45891.1"/>
    </source>
</evidence>
<accession>A0AAV5M7S8</accession>
<reference evidence="1 2" key="1">
    <citation type="journal article" date="2021" name="Commun. Biol.">
        <title>The genome of Shorea leprosula (Dipterocarpaceae) highlights the ecological relevance of drought in aseasonal tropical rainforests.</title>
        <authorList>
            <person name="Ng K.K.S."/>
            <person name="Kobayashi M.J."/>
            <person name="Fawcett J.A."/>
            <person name="Hatakeyama M."/>
            <person name="Paape T."/>
            <person name="Ng C.H."/>
            <person name="Ang C.C."/>
            <person name="Tnah L.H."/>
            <person name="Lee C.T."/>
            <person name="Nishiyama T."/>
            <person name="Sese J."/>
            <person name="O'Brien M.J."/>
            <person name="Copetti D."/>
            <person name="Mohd Noor M.I."/>
            <person name="Ong R.C."/>
            <person name="Putra M."/>
            <person name="Sireger I.Z."/>
            <person name="Indrioko S."/>
            <person name="Kosugi Y."/>
            <person name="Izuno A."/>
            <person name="Isagi Y."/>
            <person name="Lee S.L."/>
            <person name="Shimizu K.K."/>
        </authorList>
    </citation>
    <scope>NUCLEOTIDE SEQUENCE [LARGE SCALE GENOMIC DNA]</scope>
    <source>
        <strain evidence="1">214</strain>
    </source>
</reference>
<sequence length="91" mass="10209">MKFTTCRFGGSQHGNLKPSKSAGIVLSKRTITGSIHLQDTKGAENQEGTKIKWEVLVKTLNLIVQLHLTHSYRSLFLHIYNLVHLAFVGYS</sequence>
<keyword evidence="2" id="KW-1185">Reference proteome</keyword>
<organism evidence="1 2">
    <name type="scientific">Rubroshorea leprosula</name>
    <dbReference type="NCBI Taxonomy" id="152421"/>
    <lineage>
        <taxon>Eukaryota</taxon>
        <taxon>Viridiplantae</taxon>
        <taxon>Streptophyta</taxon>
        <taxon>Embryophyta</taxon>
        <taxon>Tracheophyta</taxon>
        <taxon>Spermatophyta</taxon>
        <taxon>Magnoliopsida</taxon>
        <taxon>eudicotyledons</taxon>
        <taxon>Gunneridae</taxon>
        <taxon>Pentapetalae</taxon>
        <taxon>rosids</taxon>
        <taxon>malvids</taxon>
        <taxon>Malvales</taxon>
        <taxon>Dipterocarpaceae</taxon>
        <taxon>Rubroshorea</taxon>
    </lineage>
</organism>